<dbReference type="FunFam" id="2.60.40.1210:FF:000001">
    <property type="entry name" value="Monooxygenase, DBH-like 1, like"/>
    <property type="match status" value="1"/>
</dbReference>
<dbReference type="Gene3D" id="2.60.120.310">
    <property type="entry name" value="Copper type II, ascorbate-dependent monooxygenase, N-terminal domain"/>
    <property type="match status" value="1"/>
</dbReference>
<dbReference type="InterPro" id="IPR008977">
    <property type="entry name" value="PHM/PNGase_F_dom_sf"/>
</dbReference>
<keyword evidence="4" id="KW-0479">Metal-binding</keyword>
<dbReference type="GO" id="GO:0004500">
    <property type="term" value="F:dopamine beta-monooxygenase activity"/>
    <property type="evidence" value="ECO:0007669"/>
    <property type="project" value="InterPro"/>
</dbReference>
<evidence type="ECO:0000256" key="6">
    <source>
        <dbReference type="ARBA" id="ARBA00023002"/>
    </source>
</evidence>
<dbReference type="InterPro" id="IPR014784">
    <property type="entry name" value="Cu2_ascorb_mOase-like_C"/>
</dbReference>
<keyword evidence="11" id="KW-0325">Glycoprotein</keyword>
<evidence type="ECO:0000256" key="11">
    <source>
        <dbReference type="ARBA" id="ARBA00023180"/>
    </source>
</evidence>
<keyword evidence="10" id="KW-1015">Disulfide bond</keyword>
<evidence type="ECO:0000256" key="5">
    <source>
        <dbReference type="ARBA" id="ARBA00022729"/>
    </source>
</evidence>
<dbReference type="GO" id="GO:0005507">
    <property type="term" value="F:copper ion binding"/>
    <property type="evidence" value="ECO:0007669"/>
    <property type="project" value="InterPro"/>
</dbReference>
<keyword evidence="5" id="KW-0732">Signal</keyword>
<dbReference type="PANTHER" id="PTHR10157">
    <property type="entry name" value="DOPAMINE BETA HYDROXYLASE RELATED"/>
    <property type="match status" value="1"/>
</dbReference>
<dbReference type="FunFam" id="2.60.120.230:FF:000001">
    <property type="entry name" value="Monooxygenase, DBH-like 1"/>
    <property type="match status" value="1"/>
</dbReference>
<dbReference type="InterPro" id="IPR028460">
    <property type="entry name" value="Tbh/DBH"/>
</dbReference>
<organism evidence="13 14">
    <name type="scientific">Lymnaea stagnalis</name>
    <name type="common">Great pond snail</name>
    <name type="synonym">Helix stagnalis</name>
    <dbReference type="NCBI Taxonomy" id="6523"/>
    <lineage>
        <taxon>Eukaryota</taxon>
        <taxon>Metazoa</taxon>
        <taxon>Spiralia</taxon>
        <taxon>Lophotrochozoa</taxon>
        <taxon>Mollusca</taxon>
        <taxon>Gastropoda</taxon>
        <taxon>Heterobranchia</taxon>
        <taxon>Euthyneura</taxon>
        <taxon>Panpulmonata</taxon>
        <taxon>Hygrophila</taxon>
        <taxon>Lymnaeoidea</taxon>
        <taxon>Lymnaeidae</taxon>
        <taxon>Lymnaea</taxon>
    </lineage>
</organism>
<dbReference type="AlphaFoldDB" id="A0AAV2ING4"/>
<dbReference type="PRINTS" id="PR00767">
    <property type="entry name" value="DBMONOXGNASE"/>
</dbReference>
<dbReference type="PANTHER" id="PTHR10157:SF23">
    <property type="entry name" value="MOXD1 HOMOLOG 1"/>
    <property type="match status" value="1"/>
</dbReference>
<evidence type="ECO:0000256" key="1">
    <source>
        <dbReference type="ARBA" id="ARBA00001973"/>
    </source>
</evidence>
<dbReference type="InterPro" id="IPR000323">
    <property type="entry name" value="Cu2_ascorb_mOase_N"/>
</dbReference>
<evidence type="ECO:0000256" key="2">
    <source>
        <dbReference type="ARBA" id="ARBA00004370"/>
    </source>
</evidence>
<dbReference type="InterPro" id="IPR005018">
    <property type="entry name" value="DOMON_domain"/>
</dbReference>
<name>A0AAV2ING4_LYMST</name>
<dbReference type="PROSITE" id="PS50836">
    <property type="entry name" value="DOMON"/>
    <property type="match status" value="1"/>
</dbReference>
<dbReference type="GO" id="GO:0042420">
    <property type="term" value="P:dopamine catabolic process"/>
    <property type="evidence" value="ECO:0007669"/>
    <property type="project" value="TreeGrafter"/>
</dbReference>
<evidence type="ECO:0000313" key="13">
    <source>
        <dbReference type="EMBL" id="CAL1547319.1"/>
    </source>
</evidence>
<dbReference type="Gene3D" id="2.60.40.1210">
    <property type="entry name" value="Cellobiose dehydrogenase, cytochrome domain"/>
    <property type="match status" value="1"/>
</dbReference>
<accession>A0AAV2ING4</accession>
<evidence type="ECO:0000256" key="4">
    <source>
        <dbReference type="ARBA" id="ARBA00022723"/>
    </source>
</evidence>
<comment type="caution">
    <text evidence="13">The sequence shown here is derived from an EMBL/GenBank/DDBJ whole genome shotgun (WGS) entry which is preliminary data.</text>
</comment>
<keyword evidence="6" id="KW-0560">Oxidoreductase</keyword>
<dbReference type="SUPFAM" id="SSF49344">
    <property type="entry name" value="CBD9-like"/>
    <property type="match status" value="1"/>
</dbReference>
<evidence type="ECO:0000259" key="12">
    <source>
        <dbReference type="PROSITE" id="PS50836"/>
    </source>
</evidence>
<dbReference type="Proteomes" id="UP001497497">
    <property type="component" value="Unassembled WGS sequence"/>
</dbReference>
<dbReference type="Pfam" id="PF03351">
    <property type="entry name" value="DOMON"/>
    <property type="match status" value="1"/>
</dbReference>
<dbReference type="InterPro" id="IPR000945">
    <property type="entry name" value="DBH-like"/>
</dbReference>
<evidence type="ECO:0000313" key="14">
    <source>
        <dbReference type="Proteomes" id="UP001497497"/>
    </source>
</evidence>
<comment type="cofactor">
    <cofactor evidence="1">
        <name>Cu(2+)</name>
        <dbReference type="ChEBI" id="CHEBI:29036"/>
    </cofactor>
</comment>
<dbReference type="CDD" id="cd09631">
    <property type="entry name" value="DOMON_DOH"/>
    <property type="match status" value="1"/>
</dbReference>
<dbReference type="GO" id="GO:0005615">
    <property type="term" value="C:extracellular space"/>
    <property type="evidence" value="ECO:0007669"/>
    <property type="project" value="TreeGrafter"/>
</dbReference>
<dbReference type="GO" id="GO:0030667">
    <property type="term" value="C:secretory granule membrane"/>
    <property type="evidence" value="ECO:0007669"/>
    <property type="project" value="TreeGrafter"/>
</dbReference>
<evidence type="ECO:0000256" key="7">
    <source>
        <dbReference type="ARBA" id="ARBA00023008"/>
    </source>
</evidence>
<comment type="subcellular location">
    <subcellularLocation>
        <location evidence="2">Membrane</location>
    </subcellularLocation>
</comment>
<dbReference type="GO" id="GO:0042421">
    <property type="term" value="P:norepinephrine biosynthetic process"/>
    <property type="evidence" value="ECO:0007669"/>
    <property type="project" value="TreeGrafter"/>
</dbReference>
<evidence type="ECO:0000256" key="10">
    <source>
        <dbReference type="ARBA" id="ARBA00023157"/>
    </source>
</evidence>
<proteinExistence type="inferred from homology"/>
<dbReference type="Pfam" id="PF03712">
    <property type="entry name" value="Cu2_monoox_C"/>
    <property type="match status" value="1"/>
</dbReference>
<evidence type="ECO:0000256" key="3">
    <source>
        <dbReference type="ARBA" id="ARBA00010676"/>
    </source>
</evidence>
<sequence>IAAAICYWPPRLLSILVKKGTQIQEKLLFLLCATILVTTGQTLAIPTAPVTDELSITAFAYHEVLDDNYHLYWNTNGSHIVFKTEVKTNGYIGFGISPNGAMAKSDVVIGWVKDGQSHFADRHAEGNFVPAVDTNQDWILLSATEIGEFTTLTFMRKLVTCDPQDLSISNGTTRVIYSYTPTDPSSDSTVGYHGPTRRGTKSVLLLDPPTSEKNGKPLPDDVTTIDFFNKNVSLPAKDTYYRCTMWKLPPLAQKHHMIRYEPVIQPGHEQLVHHILLYYCPANIDDKFVGTSFMCYDETPTELQDCDSVFISWAVGGRIFNYPDVAGYSLGAPNDPIYLRMETHYNNPSLQSDIVDSSGLRIYLTKQLRQYDAGQIEVGVSVDAYQVIPPYEKSFISSGYCTQDCIGKTLGDQEIRVFANFLHSHLLGRKIRTRHIRNGVELPPILEDNAYDFNYQETRILTEERVVKKGDLLLVECDYDSTQRTQITHGGLKTTLEMCLSFLLYYPKAALTRCLTNIDYKIPDQYKDQDFFSIIYSLDWTNPIVREAFKKDIEESGINDFCFLDNKPPVRS</sequence>
<dbReference type="SMART" id="SM00664">
    <property type="entry name" value="DoH"/>
    <property type="match status" value="1"/>
</dbReference>
<dbReference type="InterPro" id="IPR036939">
    <property type="entry name" value="Cu2_ascorb_mOase_N_sf"/>
</dbReference>
<evidence type="ECO:0000256" key="8">
    <source>
        <dbReference type="ARBA" id="ARBA00023033"/>
    </source>
</evidence>
<dbReference type="SUPFAM" id="SSF49742">
    <property type="entry name" value="PHM/PNGase F"/>
    <property type="match status" value="2"/>
</dbReference>
<dbReference type="Gene3D" id="2.60.120.230">
    <property type="match status" value="1"/>
</dbReference>
<keyword evidence="7" id="KW-0186">Copper</keyword>
<reference evidence="13 14" key="1">
    <citation type="submission" date="2024-04" db="EMBL/GenBank/DDBJ databases">
        <authorList>
            <consortium name="Genoscope - CEA"/>
            <person name="William W."/>
        </authorList>
    </citation>
    <scope>NUCLEOTIDE SEQUENCE [LARGE SCALE GENOMIC DNA]</scope>
</reference>
<comment type="similarity">
    <text evidence="3">Belongs to the copper type II ascorbate-dependent monooxygenase family.</text>
</comment>
<dbReference type="GO" id="GO:0006589">
    <property type="term" value="P:octopamine biosynthetic process"/>
    <property type="evidence" value="ECO:0007669"/>
    <property type="project" value="TreeGrafter"/>
</dbReference>
<dbReference type="Pfam" id="PF01082">
    <property type="entry name" value="Cu2_monooxygen"/>
    <property type="match status" value="1"/>
</dbReference>
<evidence type="ECO:0000256" key="9">
    <source>
        <dbReference type="ARBA" id="ARBA00023136"/>
    </source>
</evidence>
<dbReference type="FunFam" id="2.60.120.310:FF:000004">
    <property type="entry name" value="DBH-like monooxygenase protein 1"/>
    <property type="match status" value="1"/>
</dbReference>
<dbReference type="EMBL" id="CAXITT010000947">
    <property type="protein sequence ID" value="CAL1547319.1"/>
    <property type="molecule type" value="Genomic_DNA"/>
</dbReference>
<feature type="non-terminal residue" evidence="13">
    <location>
        <position position="1"/>
    </location>
</feature>
<feature type="domain" description="DOMON" evidence="12">
    <location>
        <begin position="67"/>
        <end position="180"/>
    </location>
</feature>
<dbReference type="InterPro" id="IPR045266">
    <property type="entry name" value="DOH_DOMON"/>
</dbReference>
<keyword evidence="9" id="KW-0472">Membrane</keyword>
<keyword evidence="14" id="KW-1185">Reference proteome</keyword>
<keyword evidence="8" id="KW-0503">Monooxygenase</keyword>
<protein>
    <recommendedName>
        <fullName evidence="12">DOMON domain-containing protein</fullName>
    </recommendedName>
</protein>
<dbReference type="InterPro" id="IPR024548">
    <property type="entry name" value="Cu2_monoox_C"/>
</dbReference>
<gene>
    <name evidence="13" type="ORF">GSLYS_00020644001</name>
</gene>